<organism evidence="1 2">
    <name type="scientific">Mycena alexandri</name>
    <dbReference type="NCBI Taxonomy" id="1745969"/>
    <lineage>
        <taxon>Eukaryota</taxon>
        <taxon>Fungi</taxon>
        <taxon>Dikarya</taxon>
        <taxon>Basidiomycota</taxon>
        <taxon>Agaricomycotina</taxon>
        <taxon>Agaricomycetes</taxon>
        <taxon>Agaricomycetidae</taxon>
        <taxon>Agaricales</taxon>
        <taxon>Marasmiineae</taxon>
        <taxon>Mycenaceae</taxon>
        <taxon>Mycena</taxon>
    </lineage>
</organism>
<dbReference type="AlphaFoldDB" id="A0AAD6X516"/>
<evidence type="ECO:0000313" key="2">
    <source>
        <dbReference type="Proteomes" id="UP001218188"/>
    </source>
</evidence>
<dbReference type="Proteomes" id="UP001218188">
    <property type="component" value="Unassembled WGS sequence"/>
</dbReference>
<reference evidence="1" key="1">
    <citation type="submission" date="2023-03" db="EMBL/GenBank/DDBJ databases">
        <title>Massive genome expansion in bonnet fungi (Mycena s.s.) driven by repeated elements and novel gene families across ecological guilds.</title>
        <authorList>
            <consortium name="Lawrence Berkeley National Laboratory"/>
            <person name="Harder C.B."/>
            <person name="Miyauchi S."/>
            <person name="Viragh M."/>
            <person name="Kuo A."/>
            <person name="Thoen E."/>
            <person name="Andreopoulos B."/>
            <person name="Lu D."/>
            <person name="Skrede I."/>
            <person name="Drula E."/>
            <person name="Henrissat B."/>
            <person name="Morin E."/>
            <person name="Kohler A."/>
            <person name="Barry K."/>
            <person name="LaButti K."/>
            <person name="Morin E."/>
            <person name="Salamov A."/>
            <person name="Lipzen A."/>
            <person name="Mereny Z."/>
            <person name="Hegedus B."/>
            <person name="Baldrian P."/>
            <person name="Stursova M."/>
            <person name="Weitz H."/>
            <person name="Taylor A."/>
            <person name="Grigoriev I.V."/>
            <person name="Nagy L.G."/>
            <person name="Martin F."/>
            <person name="Kauserud H."/>
        </authorList>
    </citation>
    <scope>NUCLEOTIDE SEQUENCE</scope>
    <source>
        <strain evidence="1">CBHHK200</strain>
    </source>
</reference>
<name>A0AAD6X516_9AGAR</name>
<comment type="caution">
    <text evidence="1">The sequence shown here is derived from an EMBL/GenBank/DDBJ whole genome shotgun (WGS) entry which is preliminary data.</text>
</comment>
<protein>
    <submittedName>
        <fullName evidence="1">Uncharacterized protein</fullName>
    </submittedName>
</protein>
<sequence length="140" mass="15719">DVFNTEIILTVYSYGREGWFSQANHIFSRLQIPSNLDDYVLVEGVYFTITIGNAGEDLYPGYLFLCPKEDFQTSPSSVSWPNCPAYWSLDPEGVEILSTEEAARLGFPSFQLATEVEGSSWDPSVYAGLRKFHEAKGFDP</sequence>
<dbReference type="EMBL" id="JARJCM010000040">
    <property type="protein sequence ID" value="KAJ7036907.1"/>
    <property type="molecule type" value="Genomic_DNA"/>
</dbReference>
<feature type="non-terminal residue" evidence="1">
    <location>
        <position position="140"/>
    </location>
</feature>
<accession>A0AAD6X516</accession>
<proteinExistence type="predicted"/>
<feature type="non-terminal residue" evidence="1">
    <location>
        <position position="1"/>
    </location>
</feature>
<keyword evidence="2" id="KW-1185">Reference proteome</keyword>
<gene>
    <name evidence="1" type="ORF">C8F04DRAFT_999528</name>
</gene>
<evidence type="ECO:0000313" key="1">
    <source>
        <dbReference type="EMBL" id="KAJ7036907.1"/>
    </source>
</evidence>